<comment type="similarity">
    <text evidence="1">Belongs to the TEL2 family.</text>
</comment>
<evidence type="ECO:0000313" key="3">
    <source>
        <dbReference type="EMBL" id="KAJ2677656.1"/>
    </source>
</evidence>
<dbReference type="Pfam" id="PF10193">
    <property type="entry name" value="Telomere_reg-2"/>
    <property type="match status" value="1"/>
</dbReference>
<dbReference type="GO" id="GO:0051083">
    <property type="term" value="P:'de novo' cotranslational protein folding"/>
    <property type="evidence" value="ECO:0007669"/>
    <property type="project" value="TreeGrafter"/>
</dbReference>
<dbReference type="InterPro" id="IPR019337">
    <property type="entry name" value="Telomere_length_regulation_dom"/>
</dbReference>
<evidence type="ECO:0000256" key="1">
    <source>
        <dbReference type="ARBA" id="ARBA00006133"/>
    </source>
</evidence>
<name>A0A9W8KYI9_9FUNG</name>
<gene>
    <name evidence="3" type="primary">TEL2</name>
    <name evidence="3" type="ORF">GGI25_003046</name>
</gene>
<sequence>MDTRDEIKRRFKDLERRIDELVQNTHGALKAVTESAKIESLEPSANKTPAILEIDSQQRNRVEIAIPGITNIRKPLITPIAEAKESQGLGPDKKKEKGSSSVLQLLLQLPLVAIGCVDLSNGFVNRGLREEEWVQWWIDTGSTDKEASRDSRRVKLTIVERFIGPWFSRTVMGCAAMAVVGSPALMDIVLNYLGSNENNDSVHMLCGWNTMTSVISALSAKNTALDYVSVGSLTLATRLLAHAVSSGLLSPQHTLKRIESASDQPINKQSRAREWTDYLQFACTLPERVANRINPGSIPQSLRPQQYFARLAQEAVRCSSSQSLVVELWTKLCRVGQAEYLCTELAVAMVTEALECVNGVLEDGRGWAHLANTVCMVAMPFRDTLLSGVVRQLERIAGEYKGVGVDRVKFNCILALCLAALIYWQLEEPQAVSVEHAVTSVLLAQNKYPALSGAGGGLVARFQATAFALQLLSGRQQPNSEIAGTVDETTSVLNKIAGLLPKKAPFPDLLFNSLQCAIIPTWSSPGFVANAQADTIKPLTMLVLMCAGQLSPSECEKLSMSGEFADAIPRFLDAPTPLVRLSGVIVADHIVCSAHVSIASEDTADDKVDFGLDDIIRDAERTDQPTVRASAQYIREMREYAQPISVQWADTPGASTGITAASEQPLQKAVEYIRTYSGEADELAVLAPRQSSLTAAESGPQSGFVKPRTPVFLHDCLAYLKPQQQSDIDAEKVKIGLFALTKCIETATTKSVEELWLQTATRVFYTYNRGPEHLDNEWDRERLSALVVLAIRVPAKVGSYLADRSCDRNMTLRDRELALSAIATACLRLSGNEGSDHEMEKPKTLDVDQLAQDIEKADLLSVGRVVRRSRRLDITVKRASGDPKYPSIVGPMFYFPLLAQFGKSDMTADSVDVRQNVGQLERYLNTLGVILYTAGAATHQIPMARGFWQLTRLLSHVDAPQVVDALLFGIDVTLSPTRSLSVPTLAREFRADIADMLGWISQAVERARLMPSTMAHAARIVDRLKEIQASVYQRATSDDFNRFTSIL</sequence>
<dbReference type="GO" id="GO:0051879">
    <property type="term" value="F:Hsp90 protein binding"/>
    <property type="evidence" value="ECO:0007669"/>
    <property type="project" value="TreeGrafter"/>
</dbReference>
<accession>A0A9W8KYI9</accession>
<dbReference type="EMBL" id="JANBTW010000030">
    <property type="protein sequence ID" value="KAJ2677656.1"/>
    <property type="molecule type" value="Genomic_DNA"/>
</dbReference>
<dbReference type="InterPro" id="IPR051970">
    <property type="entry name" value="TEL2_Regulation"/>
</dbReference>
<dbReference type="AlphaFoldDB" id="A0A9W8KYI9"/>
<dbReference type="Gene3D" id="1.25.40.720">
    <property type="entry name" value="Telomere length regulation protein 2, C-terminal domain"/>
    <property type="match status" value="1"/>
</dbReference>
<evidence type="ECO:0000313" key="4">
    <source>
        <dbReference type="Proteomes" id="UP001151518"/>
    </source>
</evidence>
<reference evidence="3" key="1">
    <citation type="submission" date="2022-07" db="EMBL/GenBank/DDBJ databases">
        <title>Phylogenomic reconstructions and comparative analyses of Kickxellomycotina fungi.</title>
        <authorList>
            <person name="Reynolds N.K."/>
            <person name="Stajich J.E."/>
            <person name="Barry K."/>
            <person name="Grigoriev I.V."/>
            <person name="Crous P."/>
            <person name="Smith M.E."/>
        </authorList>
    </citation>
    <scope>NUCLEOTIDE SEQUENCE</scope>
    <source>
        <strain evidence="3">NRRL 3115</strain>
    </source>
</reference>
<proteinExistence type="inferred from homology"/>
<comment type="caution">
    <text evidence="3">The sequence shown here is derived from an EMBL/GenBank/DDBJ whole genome shotgun (WGS) entry which is preliminary data.</text>
</comment>
<protein>
    <submittedName>
        <fullName evidence="3">Telomere binding protein</fullName>
    </submittedName>
</protein>
<dbReference type="PANTHER" id="PTHR15830">
    <property type="entry name" value="TELOMERE LENGTH REGULATION PROTEIN TEL2 FAMILY MEMBER"/>
    <property type="match status" value="1"/>
</dbReference>
<organism evidence="3 4">
    <name type="scientific">Coemansia spiralis</name>
    <dbReference type="NCBI Taxonomy" id="417178"/>
    <lineage>
        <taxon>Eukaryota</taxon>
        <taxon>Fungi</taxon>
        <taxon>Fungi incertae sedis</taxon>
        <taxon>Zoopagomycota</taxon>
        <taxon>Kickxellomycotina</taxon>
        <taxon>Kickxellomycetes</taxon>
        <taxon>Kickxellales</taxon>
        <taxon>Kickxellaceae</taxon>
        <taxon>Coemansia</taxon>
    </lineage>
</organism>
<dbReference type="InterPro" id="IPR038528">
    <property type="entry name" value="TEL2_C_sf"/>
</dbReference>
<evidence type="ECO:0000259" key="2">
    <source>
        <dbReference type="Pfam" id="PF10193"/>
    </source>
</evidence>
<feature type="domain" description="Telomere length regulation protein conserved" evidence="2">
    <location>
        <begin position="710"/>
        <end position="825"/>
    </location>
</feature>
<dbReference type="Proteomes" id="UP001151518">
    <property type="component" value="Unassembled WGS sequence"/>
</dbReference>
<dbReference type="OrthoDB" id="10258062at2759"/>
<dbReference type="PANTHER" id="PTHR15830:SF10">
    <property type="entry name" value="TELOMERE LENGTH REGULATION PROTEIN TEL2 HOMOLOG"/>
    <property type="match status" value="1"/>
</dbReference>
<dbReference type="GO" id="GO:0005829">
    <property type="term" value="C:cytosol"/>
    <property type="evidence" value="ECO:0007669"/>
    <property type="project" value="TreeGrafter"/>
</dbReference>
<dbReference type="GO" id="GO:0042162">
    <property type="term" value="F:telomeric DNA binding"/>
    <property type="evidence" value="ECO:0007669"/>
    <property type="project" value="TreeGrafter"/>
</dbReference>